<dbReference type="InterPro" id="IPR030820">
    <property type="entry name" value="OMP_myx_plus_Proteobacteria"/>
</dbReference>
<dbReference type="Proteomes" id="UP000235005">
    <property type="component" value="Unassembled WGS sequence"/>
</dbReference>
<accession>A0A2N5X0M5</accession>
<dbReference type="SUPFAM" id="SSF56925">
    <property type="entry name" value="OMPA-like"/>
    <property type="match status" value="1"/>
</dbReference>
<sequence>METGYKRVLLGLCLTLGVLPALAQEPIQVIEPELDRREFEPPAIDSENFEVGLFVGMISIDDFASEPVYGLRAAWHLSEDFFFEANLGMAEADLTSYEKLSGGAPLFEDSERDYQFYNLSVGWNLLPGEIYFSETRAFKSDLYLIGGVGGTDFLGDTWFTATVGIGYRLLINDWIALRMDVRDHIFDRDTFGEDETTQNIEWSTGVTFFF</sequence>
<dbReference type="AlphaFoldDB" id="A0A2N5X0M5"/>
<evidence type="ECO:0000313" key="2">
    <source>
        <dbReference type="EMBL" id="PLW68053.1"/>
    </source>
</evidence>
<keyword evidence="3" id="KW-1185">Reference proteome</keyword>
<dbReference type="OrthoDB" id="9150045at2"/>
<evidence type="ECO:0000313" key="3">
    <source>
        <dbReference type="Proteomes" id="UP000235005"/>
    </source>
</evidence>
<comment type="caution">
    <text evidence="2">The sequence shown here is derived from an EMBL/GenBank/DDBJ whole genome shotgun (WGS) entry which is preliminary data.</text>
</comment>
<gene>
    <name evidence="2" type="ORF">C0039_13900</name>
</gene>
<organism evidence="2 3">
    <name type="scientific">Pseudohalioglobus lutimaris</name>
    <dbReference type="NCBI Taxonomy" id="1737061"/>
    <lineage>
        <taxon>Bacteria</taxon>
        <taxon>Pseudomonadati</taxon>
        <taxon>Pseudomonadota</taxon>
        <taxon>Gammaproteobacteria</taxon>
        <taxon>Cellvibrionales</taxon>
        <taxon>Halieaceae</taxon>
        <taxon>Pseudohalioglobus</taxon>
    </lineage>
</organism>
<dbReference type="RefSeq" id="WP_076001629.1">
    <property type="nucleotide sequence ID" value="NZ_PKUS01000019.1"/>
</dbReference>
<dbReference type="Gene3D" id="2.40.160.20">
    <property type="match status" value="1"/>
</dbReference>
<feature type="chain" id="PRO_5014795078" evidence="1">
    <location>
        <begin position="24"/>
        <end position="210"/>
    </location>
</feature>
<dbReference type="InterPro" id="IPR011250">
    <property type="entry name" value="OMP/PagP_B-barrel"/>
</dbReference>
<dbReference type="NCBIfam" id="TIGR04565">
    <property type="entry name" value="OMP_myx_plus"/>
    <property type="match status" value="1"/>
</dbReference>
<evidence type="ECO:0000256" key="1">
    <source>
        <dbReference type="SAM" id="SignalP"/>
    </source>
</evidence>
<proteinExistence type="predicted"/>
<dbReference type="EMBL" id="PKUS01000019">
    <property type="protein sequence ID" value="PLW68053.1"/>
    <property type="molecule type" value="Genomic_DNA"/>
</dbReference>
<reference evidence="2 3" key="1">
    <citation type="submission" date="2018-01" db="EMBL/GenBank/DDBJ databases">
        <title>The draft genome sequence of Halioglobus lutimaris HF004.</title>
        <authorList>
            <person name="Du Z.-J."/>
            <person name="Shi M.-J."/>
        </authorList>
    </citation>
    <scope>NUCLEOTIDE SEQUENCE [LARGE SCALE GENOMIC DNA]</scope>
    <source>
        <strain evidence="2 3">HF004</strain>
    </source>
</reference>
<protein>
    <submittedName>
        <fullName evidence="2">Outer membrane beta-barrel domain-containing protein</fullName>
    </submittedName>
</protein>
<name>A0A2N5X0M5_9GAMM</name>
<feature type="signal peptide" evidence="1">
    <location>
        <begin position="1"/>
        <end position="23"/>
    </location>
</feature>
<keyword evidence="1" id="KW-0732">Signal</keyword>